<evidence type="ECO:0000256" key="1">
    <source>
        <dbReference type="ARBA" id="ARBA00022500"/>
    </source>
</evidence>
<protein>
    <recommendedName>
        <fullName evidence="3">CheC-like protein domain-containing protein</fullName>
    </recommendedName>
</protein>
<comment type="caution">
    <text evidence="4">The sequence shown here is derived from an EMBL/GenBank/DDBJ whole genome shotgun (WGS) entry which is preliminary data.</text>
</comment>
<dbReference type="OrthoDB" id="9812187at2"/>
<dbReference type="InterPro" id="IPR007597">
    <property type="entry name" value="CheC"/>
</dbReference>
<dbReference type="InterPro" id="IPR050992">
    <property type="entry name" value="CheZ_family_phosphatases"/>
</dbReference>
<accession>A0A512B1F7</accession>
<dbReference type="PANTHER" id="PTHR43693">
    <property type="entry name" value="PROTEIN PHOSPHATASE CHEZ"/>
    <property type="match status" value="1"/>
</dbReference>
<evidence type="ECO:0000313" key="5">
    <source>
        <dbReference type="Proteomes" id="UP000321532"/>
    </source>
</evidence>
<dbReference type="SUPFAM" id="SSF103039">
    <property type="entry name" value="CheC-like"/>
    <property type="match status" value="1"/>
</dbReference>
<evidence type="ECO:0000259" key="3">
    <source>
        <dbReference type="Pfam" id="PF04509"/>
    </source>
</evidence>
<gene>
    <name evidence="4" type="ORF">AAE02nite_34640</name>
</gene>
<dbReference type="InterPro" id="IPR028976">
    <property type="entry name" value="CheC-like_sf"/>
</dbReference>
<organism evidence="4 5">
    <name type="scientific">Adhaeribacter aerolatus</name>
    <dbReference type="NCBI Taxonomy" id="670289"/>
    <lineage>
        <taxon>Bacteria</taxon>
        <taxon>Pseudomonadati</taxon>
        <taxon>Bacteroidota</taxon>
        <taxon>Cytophagia</taxon>
        <taxon>Cytophagales</taxon>
        <taxon>Hymenobacteraceae</taxon>
        <taxon>Adhaeribacter</taxon>
    </lineage>
</organism>
<dbReference type="RefSeq" id="WP_146900566.1">
    <property type="nucleotide sequence ID" value="NZ_BJYS01000027.1"/>
</dbReference>
<feature type="domain" description="CheC-like protein" evidence="3">
    <location>
        <begin position="107"/>
        <end position="142"/>
    </location>
</feature>
<dbReference type="Gene3D" id="3.40.1550.10">
    <property type="entry name" value="CheC-like"/>
    <property type="match status" value="1"/>
</dbReference>
<dbReference type="AlphaFoldDB" id="A0A512B1F7"/>
<keyword evidence="1" id="KW-0145">Chemotaxis</keyword>
<name>A0A512B1F7_9BACT</name>
<evidence type="ECO:0000256" key="2">
    <source>
        <dbReference type="ARBA" id="ARBA00022801"/>
    </source>
</evidence>
<proteinExistence type="predicted"/>
<sequence>MELRISELEKDIIKEILNIGLARAADSFASISRDRVLLKVPNMELISAKEVIATLEQFEATHQIIQSDIKGDFNGTTLMIFSHLHIQKLSEVCLNMKSPFPEELNAMQESLLLEISNIITGAFVTQLANILKANIYGSPPVHPEKGNLGGSLNHIFDSHPFYQPIIFTVITHFTNFEEMVELPLFLFFDTETFGKILEIIRSYNFYELNN</sequence>
<dbReference type="GO" id="GO:0006935">
    <property type="term" value="P:chemotaxis"/>
    <property type="evidence" value="ECO:0007669"/>
    <property type="project" value="UniProtKB-KW"/>
</dbReference>
<reference evidence="4 5" key="1">
    <citation type="submission" date="2019-07" db="EMBL/GenBank/DDBJ databases">
        <title>Whole genome shotgun sequence of Adhaeribacter aerolatus NBRC 106133.</title>
        <authorList>
            <person name="Hosoyama A."/>
            <person name="Uohara A."/>
            <person name="Ohji S."/>
            <person name="Ichikawa N."/>
        </authorList>
    </citation>
    <scope>NUCLEOTIDE SEQUENCE [LARGE SCALE GENOMIC DNA]</scope>
    <source>
        <strain evidence="4 5">NBRC 106133</strain>
    </source>
</reference>
<dbReference type="GO" id="GO:0016787">
    <property type="term" value="F:hydrolase activity"/>
    <property type="evidence" value="ECO:0007669"/>
    <property type="project" value="UniProtKB-KW"/>
</dbReference>
<dbReference type="Proteomes" id="UP000321532">
    <property type="component" value="Unassembled WGS sequence"/>
</dbReference>
<dbReference type="Pfam" id="PF04509">
    <property type="entry name" value="CheC"/>
    <property type="match status" value="1"/>
</dbReference>
<evidence type="ECO:0000313" key="4">
    <source>
        <dbReference type="EMBL" id="GEO05800.1"/>
    </source>
</evidence>
<keyword evidence="5" id="KW-1185">Reference proteome</keyword>
<dbReference type="CDD" id="cd17910">
    <property type="entry name" value="CheC_ClassII"/>
    <property type="match status" value="1"/>
</dbReference>
<keyword evidence="2" id="KW-0378">Hydrolase</keyword>
<dbReference type="EMBL" id="BJYS01000027">
    <property type="protein sequence ID" value="GEO05800.1"/>
    <property type="molecule type" value="Genomic_DNA"/>
</dbReference>
<dbReference type="PANTHER" id="PTHR43693:SF1">
    <property type="entry name" value="PROTEIN PHOSPHATASE CHEZ"/>
    <property type="match status" value="1"/>
</dbReference>